<sequence length="97" mass="11514">MREVYQILKDVALGTRVMTRIGRQTWDEVYASHFEVEVDGWRLSIYNDCDSLDYVETCIAPDSRRWSFDSSQRFGTDPVELMSTWEHQTFERLLKSL</sequence>
<evidence type="ECO:0000313" key="3">
    <source>
        <dbReference type="Proteomes" id="UP000195440"/>
    </source>
</evidence>
<accession>A0A1Y3PEE9</accession>
<dbReference type="AlphaFoldDB" id="A0A1Y3PEE9"/>
<reference evidence="2 3" key="1">
    <citation type="journal article" date="2017" name="Syst. Appl. Microbiol.">
        <title>Pseudomonas caspiana sp. nov., a citrus pathogen in the Pseudomonas syringae phylogenetic group.</title>
        <authorList>
            <person name="Busquets A."/>
            <person name="Gomila M."/>
            <person name="Beiki F."/>
            <person name="Mulet M."/>
            <person name="Rahimian H."/>
            <person name="Garcia-Valdes E."/>
            <person name="Lalucat J."/>
        </authorList>
    </citation>
    <scope>NUCLEOTIDE SEQUENCE [LARGE SCALE GENOMIC DNA]</scope>
    <source>
        <strain evidence="2 3">FBF102</strain>
    </source>
</reference>
<evidence type="ECO:0000259" key="1">
    <source>
        <dbReference type="Pfam" id="PF24745"/>
    </source>
</evidence>
<feature type="domain" description="DUF7693" evidence="1">
    <location>
        <begin position="2"/>
        <end position="95"/>
    </location>
</feature>
<keyword evidence="3" id="KW-1185">Reference proteome</keyword>
<evidence type="ECO:0000313" key="2">
    <source>
        <dbReference type="EMBL" id="OUM75983.1"/>
    </source>
</evidence>
<dbReference type="Proteomes" id="UP000195440">
    <property type="component" value="Unassembled WGS sequence"/>
</dbReference>
<protein>
    <recommendedName>
        <fullName evidence="1">DUF7693 domain-containing protein</fullName>
    </recommendedName>
</protein>
<comment type="caution">
    <text evidence="2">The sequence shown here is derived from an EMBL/GenBank/DDBJ whole genome shotgun (WGS) entry which is preliminary data.</text>
</comment>
<organism evidence="2 3">
    <name type="scientific">Pseudomonas caspiana</name>
    <dbReference type="NCBI Taxonomy" id="1451454"/>
    <lineage>
        <taxon>Bacteria</taxon>
        <taxon>Pseudomonadati</taxon>
        <taxon>Pseudomonadota</taxon>
        <taxon>Gammaproteobacteria</taxon>
        <taxon>Pseudomonadales</taxon>
        <taxon>Pseudomonadaceae</taxon>
        <taxon>Pseudomonas</taxon>
    </lineage>
</organism>
<dbReference type="InterPro" id="IPR056110">
    <property type="entry name" value="DUF7693"/>
</dbReference>
<proteinExistence type="predicted"/>
<dbReference type="EMBL" id="LOHF01000001">
    <property type="protein sequence ID" value="OUM75983.1"/>
    <property type="molecule type" value="Genomic_DNA"/>
</dbReference>
<dbReference type="Pfam" id="PF24745">
    <property type="entry name" value="DUF7693"/>
    <property type="match status" value="1"/>
</dbReference>
<name>A0A1Y3PEE9_9PSED</name>
<gene>
    <name evidence="2" type="ORF">AUC60_01585</name>
</gene>